<dbReference type="GeneID" id="30965761"/>
<name>A0A1D2V8T6_9ASCO</name>
<accession>A0A1D2V8T6</accession>
<evidence type="ECO:0000313" key="2">
    <source>
        <dbReference type="Proteomes" id="UP000095038"/>
    </source>
</evidence>
<keyword evidence="2" id="KW-1185">Reference proteome</keyword>
<dbReference type="Proteomes" id="UP000095038">
    <property type="component" value="Unassembled WGS sequence"/>
</dbReference>
<dbReference type="InParanoid" id="A0A1D2V8T6"/>
<dbReference type="RefSeq" id="XP_020044335.1">
    <property type="nucleotide sequence ID" value="XM_020192125.1"/>
</dbReference>
<organism evidence="1 2">
    <name type="scientific">Ascoidea rubescens DSM 1968</name>
    <dbReference type="NCBI Taxonomy" id="1344418"/>
    <lineage>
        <taxon>Eukaryota</taxon>
        <taxon>Fungi</taxon>
        <taxon>Dikarya</taxon>
        <taxon>Ascomycota</taxon>
        <taxon>Saccharomycotina</taxon>
        <taxon>Saccharomycetes</taxon>
        <taxon>Ascoideaceae</taxon>
        <taxon>Ascoidea</taxon>
    </lineage>
</organism>
<gene>
    <name evidence="1" type="ORF">ASCRUDRAFT_72892</name>
</gene>
<dbReference type="EMBL" id="KV454495">
    <property type="protein sequence ID" value="ODV58028.1"/>
    <property type="molecule type" value="Genomic_DNA"/>
</dbReference>
<sequence length="237" mass="27160">MALFNLSSSEYEKIKEINADDFDNAVKNIKSINSNPDNRHQNKVAINLNNTNLQAKLDEDIFFKAEHDFVCNSIEMNNNNFEIKSKIANIIEDVEILQNHQDLDDSSDSEQIFSTFCQTLNSEPDINLFDSSINAINNTLENKKNTKISEISNDDIVFSMDSSHFCHQKTHYNSVFSEAVVTQEFKQDNGDEKKFLQNTNSFDLPFFKKSKSKEIATQLENHTDFNSITTSSDDIIF</sequence>
<protein>
    <submittedName>
        <fullName evidence="1">Uncharacterized protein</fullName>
    </submittedName>
</protein>
<dbReference type="AlphaFoldDB" id="A0A1D2V8T6"/>
<reference evidence="2" key="1">
    <citation type="submission" date="2016-05" db="EMBL/GenBank/DDBJ databases">
        <title>Comparative genomics of biotechnologically important yeasts.</title>
        <authorList>
            <consortium name="DOE Joint Genome Institute"/>
            <person name="Riley R."/>
            <person name="Haridas S."/>
            <person name="Wolfe K.H."/>
            <person name="Lopes M.R."/>
            <person name="Hittinger C.T."/>
            <person name="Goker M."/>
            <person name="Salamov A."/>
            <person name="Wisecaver J."/>
            <person name="Long T.M."/>
            <person name="Aerts A.L."/>
            <person name="Barry K."/>
            <person name="Choi C."/>
            <person name="Clum A."/>
            <person name="Coughlan A.Y."/>
            <person name="Deshpande S."/>
            <person name="Douglass A.P."/>
            <person name="Hanson S.J."/>
            <person name="Klenk H.-P."/>
            <person name="Labutti K."/>
            <person name="Lapidus A."/>
            <person name="Lindquist E."/>
            <person name="Lipzen A."/>
            <person name="Meier-Kolthoff J.P."/>
            <person name="Ohm R.A."/>
            <person name="Otillar R.P."/>
            <person name="Pangilinan J."/>
            <person name="Peng Y."/>
            <person name="Rokas A."/>
            <person name="Rosa C.A."/>
            <person name="Scheuner C."/>
            <person name="Sibirny A.A."/>
            <person name="Slot J.C."/>
            <person name="Stielow J.B."/>
            <person name="Sun H."/>
            <person name="Kurtzman C.P."/>
            <person name="Blackwell M."/>
            <person name="Grigoriev I.V."/>
            <person name="Jeffries T.W."/>
        </authorList>
    </citation>
    <scope>NUCLEOTIDE SEQUENCE [LARGE SCALE GENOMIC DNA]</scope>
    <source>
        <strain evidence="2">DSM 1968</strain>
    </source>
</reference>
<proteinExistence type="predicted"/>
<evidence type="ECO:0000313" key="1">
    <source>
        <dbReference type="EMBL" id="ODV58028.1"/>
    </source>
</evidence>